<name>A0ABV5RII4_9ACTN</name>
<dbReference type="EMBL" id="JBHMCG010000138">
    <property type="protein sequence ID" value="MFB9576699.1"/>
    <property type="molecule type" value="Genomic_DNA"/>
</dbReference>
<accession>A0ABV5RII4</accession>
<gene>
    <name evidence="2" type="ORF">ACFFTL_31590</name>
</gene>
<dbReference type="RefSeq" id="WP_345512548.1">
    <property type="nucleotide sequence ID" value="NZ_BAAAXD010000016.1"/>
</dbReference>
<dbReference type="Pfam" id="PF02627">
    <property type="entry name" value="CMD"/>
    <property type="match status" value="1"/>
</dbReference>
<dbReference type="SUPFAM" id="SSF69118">
    <property type="entry name" value="AhpD-like"/>
    <property type="match status" value="1"/>
</dbReference>
<dbReference type="InterPro" id="IPR029032">
    <property type="entry name" value="AhpD-like"/>
</dbReference>
<reference evidence="2 3" key="1">
    <citation type="submission" date="2024-09" db="EMBL/GenBank/DDBJ databases">
        <authorList>
            <person name="Sun Q."/>
            <person name="Mori K."/>
        </authorList>
    </citation>
    <scope>NUCLEOTIDE SEQUENCE [LARGE SCALE GENOMIC DNA]</scope>
    <source>
        <strain evidence="2 3">JCM 3331</strain>
    </source>
</reference>
<organism evidence="2 3">
    <name type="scientific">Streptomyces yanii</name>
    <dbReference type="NCBI Taxonomy" id="78510"/>
    <lineage>
        <taxon>Bacteria</taxon>
        <taxon>Bacillati</taxon>
        <taxon>Actinomycetota</taxon>
        <taxon>Actinomycetes</taxon>
        <taxon>Kitasatosporales</taxon>
        <taxon>Streptomycetaceae</taxon>
        <taxon>Streptomyces</taxon>
    </lineage>
</organism>
<dbReference type="Proteomes" id="UP001589710">
    <property type="component" value="Unassembled WGS sequence"/>
</dbReference>
<evidence type="ECO:0000313" key="2">
    <source>
        <dbReference type="EMBL" id="MFB9576699.1"/>
    </source>
</evidence>
<sequence>MATTQAPERTLDALAHGEHPVFEQLAQMTIETLPNSGLDERTYHLVRLAALISMDAAPASYLANLSVAKDAGLTAEDAKAVCVAIAPIVGSARVVDAAGSVLRALGFAAGIDEQGA</sequence>
<feature type="domain" description="Carboxymuconolactone decarboxylase-like" evidence="1">
    <location>
        <begin position="24"/>
        <end position="98"/>
    </location>
</feature>
<protein>
    <submittedName>
        <fullName evidence="2">Carboxymuconolactone decarboxylase family protein</fullName>
    </submittedName>
</protein>
<comment type="caution">
    <text evidence="2">The sequence shown here is derived from an EMBL/GenBank/DDBJ whole genome shotgun (WGS) entry which is preliminary data.</text>
</comment>
<evidence type="ECO:0000313" key="3">
    <source>
        <dbReference type="Proteomes" id="UP001589710"/>
    </source>
</evidence>
<proteinExistence type="predicted"/>
<dbReference type="InterPro" id="IPR003779">
    <property type="entry name" value="CMD-like"/>
</dbReference>
<keyword evidence="3" id="KW-1185">Reference proteome</keyword>
<evidence type="ECO:0000259" key="1">
    <source>
        <dbReference type="Pfam" id="PF02627"/>
    </source>
</evidence>
<dbReference type="Gene3D" id="1.20.1290.10">
    <property type="entry name" value="AhpD-like"/>
    <property type="match status" value="1"/>
</dbReference>